<organism evidence="1">
    <name type="scientific">hydrothermal vent metagenome</name>
    <dbReference type="NCBI Taxonomy" id="652676"/>
    <lineage>
        <taxon>unclassified sequences</taxon>
        <taxon>metagenomes</taxon>
        <taxon>ecological metagenomes</taxon>
    </lineage>
</organism>
<dbReference type="GO" id="GO:0043683">
    <property type="term" value="P:type IV pilus assembly"/>
    <property type="evidence" value="ECO:0007669"/>
    <property type="project" value="InterPro"/>
</dbReference>
<dbReference type="AlphaFoldDB" id="A0A3B1APE4"/>
<gene>
    <name evidence="1" type="ORF">MNBD_GAMMA26-80</name>
</gene>
<evidence type="ECO:0000313" key="1">
    <source>
        <dbReference type="EMBL" id="VAX07816.1"/>
    </source>
</evidence>
<protein>
    <submittedName>
        <fullName evidence="1">Uncharacterized protein</fullName>
    </submittedName>
</protein>
<dbReference type="Pfam" id="PF16074">
    <property type="entry name" value="PilW"/>
    <property type="match status" value="1"/>
</dbReference>
<name>A0A3B1APE4_9ZZZZ</name>
<sequence>TSNLAGATAQELVEGVDAIRMKFGVTVDGTGDDADDTNDLIRYMTSVIGATITDIRDAEIGILVSSTAQVRGATGPVEYELLGSSVTVPADRRLRKPSGIFVKVRNSGNK</sequence>
<reference evidence="1" key="1">
    <citation type="submission" date="2018-06" db="EMBL/GenBank/DDBJ databases">
        <authorList>
            <person name="Zhirakovskaya E."/>
        </authorList>
    </citation>
    <scope>NUCLEOTIDE SEQUENCE</scope>
</reference>
<proteinExistence type="predicted"/>
<dbReference type="InterPro" id="IPR032092">
    <property type="entry name" value="PilW"/>
</dbReference>
<feature type="non-terminal residue" evidence="1">
    <location>
        <position position="1"/>
    </location>
</feature>
<accession>A0A3B1APE4</accession>
<dbReference type="EMBL" id="UOFX01000031">
    <property type="protein sequence ID" value="VAX07816.1"/>
    <property type="molecule type" value="Genomic_DNA"/>
</dbReference>